<organism evidence="7 8">
    <name type="scientific">Candidatus Egerieimonas intestinavium</name>
    <dbReference type="NCBI Taxonomy" id="2840777"/>
    <lineage>
        <taxon>Bacteria</taxon>
        <taxon>Bacillati</taxon>
        <taxon>Bacillota</taxon>
        <taxon>Clostridia</taxon>
        <taxon>Lachnospirales</taxon>
        <taxon>Lachnospiraceae</taxon>
        <taxon>Lachnospiraceae incertae sedis</taxon>
        <taxon>Candidatus Egerieimonas</taxon>
    </lineage>
</organism>
<dbReference type="InterPro" id="IPR017896">
    <property type="entry name" value="4Fe4S_Fe-S-bd"/>
</dbReference>
<dbReference type="GO" id="GO:0016491">
    <property type="term" value="F:oxidoreductase activity"/>
    <property type="evidence" value="ECO:0007669"/>
    <property type="project" value="UniProtKB-KW"/>
</dbReference>
<keyword evidence="3" id="KW-0560">Oxidoreductase</keyword>
<dbReference type="AlphaFoldDB" id="A0A9D1EHK2"/>
<dbReference type="InterPro" id="IPR000415">
    <property type="entry name" value="Nitroreductase-like"/>
</dbReference>
<keyword evidence="4" id="KW-0408">Iron</keyword>
<sequence>MVQFDPQLCVGCGLCKKDCPGSAIVIQKGKASYKGSCILCGHCVAICPAGAVSIPSFDMEDVEEYRKEDFTLEPERFLRCVKFRRSIRSFQDKPLKRAALQQIVEAGRYTATAKNRQGTRYLILQDRLKEFKELFWQEFPSILQTLEQDNSPYARFFKLLYLQHQRDPQQDGLFFNTPALLLVLTENLWDGAMAAANMEHMANSLGAGMLYSGYLKRLLPASSVLTQWLEVKPEEIACCILLGYPDHSYRRTAPRKPASIIWK</sequence>
<feature type="domain" description="4Fe-4S ferredoxin-type" evidence="6">
    <location>
        <begin position="34"/>
        <end position="57"/>
    </location>
</feature>
<dbReference type="Gene3D" id="3.40.109.10">
    <property type="entry name" value="NADH Oxidase"/>
    <property type="match status" value="1"/>
</dbReference>
<dbReference type="PANTHER" id="PTHR43673">
    <property type="entry name" value="NAD(P)H NITROREDUCTASE YDGI-RELATED"/>
    <property type="match status" value="1"/>
</dbReference>
<name>A0A9D1EHK2_9FIRM</name>
<evidence type="ECO:0000256" key="2">
    <source>
        <dbReference type="ARBA" id="ARBA00022723"/>
    </source>
</evidence>
<dbReference type="PANTHER" id="PTHR43673:SF10">
    <property type="entry name" value="NADH DEHYDROGENASE_NAD(P)H NITROREDUCTASE XCC3605-RELATED"/>
    <property type="match status" value="1"/>
</dbReference>
<keyword evidence="5" id="KW-0411">Iron-sulfur</keyword>
<feature type="domain" description="4Fe-4S ferredoxin-type" evidence="6">
    <location>
        <begin position="1"/>
        <end position="29"/>
    </location>
</feature>
<proteinExistence type="inferred from homology"/>
<dbReference type="PROSITE" id="PS51379">
    <property type="entry name" value="4FE4S_FER_2"/>
    <property type="match status" value="2"/>
</dbReference>
<dbReference type="Pfam" id="PF00881">
    <property type="entry name" value="Nitroreductase"/>
    <property type="match status" value="1"/>
</dbReference>
<reference evidence="7" key="2">
    <citation type="journal article" date="2021" name="PeerJ">
        <title>Extensive microbial diversity within the chicken gut microbiome revealed by metagenomics and culture.</title>
        <authorList>
            <person name="Gilroy R."/>
            <person name="Ravi A."/>
            <person name="Getino M."/>
            <person name="Pursley I."/>
            <person name="Horton D.L."/>
            <person name="Alikhan N.F."/>
            <person name="Baker D."/>
            <person name="Gharbi K."/>
            <person name="Hall N."/>
            <person name="Watson M."/>
            <person name="Adriaenssens E.M."/>
            <person name="Foster-Nyarko E."/>
            <person name="Jarju S."/>
            <person name="Secka A."/>
            <person name="Antonio M."/>
            <person name="Oren A."/>
            <person name="Chaudhuri R.R."/>
            <person name="La Ragione R."/>
            <person name="Hildebrand F."/>
            <person name="Pallen M.J."/>
        </authorList>
    </citation>
    <scope>NUCLEOTIDE SEQUENCE</scope>
    <source>
        <strain evidence="7">ChiSxjej1B13-7041</strain>
    </source>
</reference>
<evidence type="ECO:0000256" key="3">
    <source>
        <dbReference type="ARBA" id="ARBA00023002"/>
    </source>
</evidence>
<keyword evidence="2" id="KW-0479">Metal-binding</keyword>
<comment type="similarity">
    <text evidence="1">Belongs to the nitroreductase family.</text>
</comment>
<reference evidence="7" key="1">
    <citation type="submission" date="2020-10" db="EMBL/GenBank/DDBJ databases">
        <authorList>
            <person name="Gilroy R."/>
        </authorList>
    </citation>
    <scope>NUCLEOTIDE SEQUENCE</scope>
    <source>
        <strain evidence="7">ChiSxjej1B13-7041</strain>
    </source>
</reference>
<evidence type="ECO:0000313" key="7">
    <source>
        <dbReference type="EMBL" id="HIR92093.1"/>
    </source>
</evidence>
<evidence type="ECO:0000313" key="8">
    <source>
        <dbReference type="Proteomes" id="UP000886841"/>
    </source>
</evidence>
<evidence type="ECO:0000256" key="4">
    <source>
        <dbReference type="ARBA" id="ARBA00023004"/>
    </source>
</evidence>
<dbReference type="Pfam" id="PF13237">
    <property type="entry name" value="Fer4_10"/>
    <property type="match status" value="1"/>
</dbReference>
<evidence type="ECO:0000256" key="5">
    <source>
        <dbReference type="ARBA" id="ARBA00023014"/>
    </source>
</evidence>
<dbReference type="GO" id="GO:0051536">
    <property type="term" value="F:iron-sulfur cluster binding"/>
    <property type="evidence" value="ECO:0007669"/>
    <property type="project" value="UniProtKB-KW"/>
</dbReference>
<accession>A0A9D1EHK2</accession>
<dbReference type="SUPFAM" id="SSF54862">
    <property type="entry name" value="4Fe-4S ferredoxins"/>
    <property type="match status" value="1"/>
</dbReference>
<protein>
    <submittedName>
        <fullName evidence="7">Nitroreductase family protein</fullName>
    </submittedName>
</protein>
<dbReference type="SUPFAM" id="SSF55469">
    <property type="entry name" value="FMN-dependent nitroreductase-like"/>
    <property type="match status" value="1"/>
</dbReference>
<dbReference type="InterPro" id="IPR017900">
    <property type="entry name" value="4Fe4S_Fe_S_CS"/>
</dbReference>
<dbReference type="EMBL" id="DVHU01000013">
    <property type="protein sequence ID" value="HIR92093.1"/>
    <property type="molecule type" value="Genomic_DNA"/>
</dbReference>
<dbReference type="InterPro" id="IPR029479">
    <property type="entry name" value="Nitroreductase"/>
</dbReference>
<dbReference type="GO" id="GO:0046872">
    <property type="term" value="F:metal ion binding"/>
    <property type="evidence" value="ECO:0007669"/>
    <property type="project" value="UniProtKB-KW"/>
</dbReference>
<gene>
    <name evidence="7" type="ORF">IAB98_01555</name>
</gene>
<dbReference type="PROSITE" id="PS00198">
    <property type="entry name" value="4FE4S_FER_1"/>
    <property type="match status" value="2"/>
</dbReference>
<comment type="caution">
    <text evidence="7">The sequence shown here is derived from an EMBL/GenBank/DDBJ whole genome shotgun (WGS) entry which is preliminary data.</text>
</comment>
<evidence type="ECO:0000256" key="1">
    <source>
        <dbReference type="ARBA" id="ARBA00007118"/>
    </source>
</evidence>
<dbReference type="Gene3D" id="3.30.70.20">
    <property type="match status" value="1"/>
</dbReference>
<dbReference type="Proteomes" id="UP000886841">
    <property type="component" value="Unassembled WGS sequence"/>
</dbReference>
<evidence type="ECO:0000259" key="6">
    <source>
        <dbReference type="PROSITE" id="PS51379"/>
    </source>
</evidence>